<dbReference type="InterPro" id="IPR011042">
    <property type="entry name" value="6-blade_b-propeller_TolB-like"/>
</dbReference>
<protein>
    <recommendedName>
        <fullName evidence="3">VWFA domain-containing protein</fullName>
    </recommendedName>
</protein>
<accession>A0A2W2DDX1</accession>
<reference evidence="4 5" key="1">
    <citation type="submission" date="2018-01" db="EMBL/GenBank/DDBJ databases">
        <title>Draft genome sequence of Jishengella endophytica.</title>
        <authorList>
            <person name="Sahin N."/>
            <person name="Ay H."/>
            <person name="Saygin H."/>
        </authorList>
    </citation>
    <scope>NUCLEOTIDE SEQUENCE [LARGE SCALE GENOMIC DNA]</scope>
    <source>
        <strain evidence="4 5">DSM 45430</strain>
    </source>
</reference>
<feature type="region of interest" description="Disordered" evidence="2">
    <location>
        <begin position="310"/>
        <end position="373"/>
    </location>
</feature>
<keyword evidence="5" id="KW-1185">Reference proteome</keyword>
<dbReference type="Gene3D" id="2.120.10.30">
    <property type="entry name" value="TolB, C-terminal domain"/>
    <property type="match status" value="3"/>
</dbReference>
<evidence type="ECO:0000256" key="1">
    <source>
        <dbReference type="ARBA" id="ARBA00009820"/>
    </source>
</evidence>
<dbReference type="InterPro" id="IPR011659">
    <property type="entry name" value="WD40"/>
</dbReference>
<proteinExistence type="inferred from homology"/>
<dbReference type="SUPFAM" id="SSF82171">
    <property type="entry name" value="DPP6 N-terminal domain-like"/>
    <property type="match status" value="2"/>
</dbReference>
<dbReference type="AlphaFoldDB" id="A0A2W2DDX1"/>
<organism evidence="4 5">
    <name type="scientific">Micromonospora endophytica</name>
    <dbReference type="NCBI Taxonomy" id="515350"/>
    <lineage>
        <taxon>Bacteria</taxon>
        <taxon>Bacillati</taxon>
        <taxon>Actinomycetota</taxon>
        <taxon>Actinomycetes</taxon>
        <taxon>Micromonosporales</taxon>
        <taxon>Micromonosporaceae</taxon>
        <taxon>Micromonospora</taxon>
    </lineage>
</organism>
<feature type="domain" description="VWFA" evidence="3">
    <location>
        <begin position="518"/>
        <end position="721"/>
    </location>
</feature>
<comment type="similarity">
    <text evidence="1">Belongs to the TolB family.</text>
</comment>
<name>A0A2W2DDX1_9ACTN</name>
<dbReference type="EMBL" id="POTX01000183">
    <property type="protein sequence ID" value="PZF90843.1"/>
    <property type="molecule type" value="Genomic_DNA"/>
</dbReference>
<dbReference type="Proteomes" id="UP000248627">
    <property type="component" value="Unassembled WGS sequence"/>
</dbReference>
<dbReference type="InterPro" id="IPR002035">
    <property type="entry name" value="VWF_A"/>
</dbReference>
<evidence type="ECO:0000313" key="5">
    <source>
        <dbReference type="Proteomes" id="UP000248627"/>
    </source>
</evidence>
<dbReference type="PANTHER" id="PTHR36842">
    <property type="entry name" value="PROTEIN TOLB HOMOLOG"/>
    <property type="match status" value="1"/>
</dbReference>
<dbReference type="InterPro" id="IPR036465">
    <property type="entry name" value="vWFA_dom_sf"/>
</dbReference>
<dbReference type="SMART" id="SM00327">
    <property type="entry name" value="VWA"/>
    <property type="match status" value="1"/>
</dbReference>
<evidence type="ECO:0000313" key="4">
    <source>
        <dbReference type="EMBL" id="PZF90843.1"/>
    </source>
</evidence>
<comment type="caution">
    <text evidence="4">The sequence shown here is derived from an EMBL/GenBank/DDBJ whole genome shotgun (WGS) entry which is preliminary data.</text>
</comment>
<sequence>MARVSTGGVVRWGSRRWGVMVLGLLAGPAMVAPEPAPPTPPPTAAAAPAAEVDYRLGYTSTERPTLVVDRVGARAPQPLLSTAERGDAEQDADARADRLVWVGRRATAGNADLTGGLWLRRPGTTPVRLVGGPGTVAHPALSPDGRRVAFTSDRAGNADIWTIGTDGSGLRRLTDHPAEDSWPTWSPDGTRIAFASTRADLAGDLWVMPAAGGAPTRITDGPAADSQPAWSPQGRRIAFTTTRFAPAGSPGLRTVATVAATGGAVTRAVPGPGDATEPAFSPEGDRIAFTTTRDDPSGDVHLLRDGRVTPVATGPLPQHHPTWRGGDLIWTGTDTDRTSDVWSADRAGGDRRDLTARPGRDESAPAFSPDGTRLAYSAEQPEGGARIVVADATGANPQVLAPPGTTAADRDTDPTWSPEGTAIAFTRHTSDRLRPSRILAVSVTDGRLLTEVPMPWFLRGTDTQPSWSPDGRQLAFARDARARDSELEWPVVDRPAPPGTTIDFTQSVRTPQIPPRPDIVFLVDDTGSMAEPGEGGTSVIEQLKARLPEVIADVRTSEPDARFGLATFSGRGGEGEFDPLMYYPRQAVTADDAAIDRAVASLTADSGFGTENWFYALRQIARNDRIGFRPDGSRVVVLISDTDSVDKTAPPPEQAEITEAGLLGELRAAGIALIGVPIAGADFERGLNFDGAAGRIATATGGRLTADSDPADLIDAVQGAIRGLTVTVRPSASCEDGLSVTFDPDPARVEAGTRARIREDITVAPDAVPGSVLRCTITFDLDPPQPNRDAVQELIVRVADPRGPFVRVDDVRVPPTGPDGARVNYQASAVDPVGRPLPVSCVPPPGSLFPIGQTVVTCTATDRDGRTWSDPGLIIVTDPAALGSRIWLARLDGDPAGTLTVTDQTDLSARVGETCPSRASDRAPAWSPDGGGIAYADSSGDLCVVRPDGTGARHPLAAADRGTRTATDPAWSPDGRRIAVALAHVPAPEPPAVGGSDIVVLPSGGGPATTVIPQVGREPAFQRLPVPDLSLTVSVNAQPGYVGGDPSTVTFTVRNATALPADNAWLDITVPAPLLPLASADARCDIGRRLCRLGTLGPGAQQVIRVVLAPRAAVAAPVVGQLSATVRQVPATRTAQAPVRVLAPAVRVDPTIGPPGFVTAAIGTDFPPGARVRLRWSPGITTTPDTVTVAADGSFRTQILVLRKDTLGPRDLSAERVSGRAFAPVRAPEPFLVVPRGFAPPLFAGRG</sequence>
<dbReference type="OrthoDB" id="9808778at2"/>
<feature type="compositionally biased region" description="Basic and acidic residues" evidence="2">
    <location>
        <begin position="347"/>
        <end position="363"/>
    </location>
</feature>
<dbReference type="Pfam" id="PF07676">
    <property type="entry name" value="PD40"/>
    <property type="match status" value="8"/>
</dbReference>
<dbReference type="PANTHER" id="PTHR36842:SF1">
    <property type="entry name" value="PROTEIN TOLB"/>
    <property type="match status" value="1"/>
</dbReference>
<dbReference type="Gene3D" id="3.40.50.410">
    <property type="entry name" value="von Willebrand factor, type A domain"/>
    <property type="match status" value="1"/>
</dbReference>
<dbReference type="SUPFAM" id="SSF53300">
    <property type="entry name" value="vWA-like"/>
    <property type="match status" value="1"/>
</dbReference>
<evidence type="ECO:0000259" key="3">
    <source>
        <dbReference type="PROSITE" id="PS50234"/>
    </source>
</evidence>
<dbReference type="CDD" id="cd00198">
    <property type="entry name" value="vWFA"/>
    <property type="match status" value="1"/>
</dbReference>
<gene>
    <name evidence="4" type="ORF">C1I93_22230</name>
</gene>
<dbReference type="PROSITE" id="PS50234">
    <property type="entry name" value="VWFA"/>
    <property type="match status" value="1"/>
</dbReference>
<evidence type="ECO:0000256" key="2">
    <source>
        <dbReference type="SAM" id="MobiDB-lite"/>
    </source>
</evidence>
<dbReference type="Pfam" id="PF00092">
    <property type="entry name" value="VWA"/>
    <property type="match status" value="1"/>
</dbReference>